<dbReference type="RefSeq" id="XP_001831635.1">
    <property type="nucleotide sequence ID" value="XM_001831583.1"/>
</dbReference>
<accession>A8N9X9</accession>
<reference evidence="2 3" key="1">
    <citation type="journal article" date="2010" name="Proc. Natl. Acad. Sci. U.S.A.">
        <title>Insights into evolution of multicellular fungi from the assembled chromosomes of the mushroom Coprinopsis cinerea (Coprinus cinereus).</title>
        <authorList>
            <person name="Stajich J.E."/>
            <person name="Wilke S.K."/>
            <person name="Ahren D."/>
            <person name="Au C.H."/>
            <person name="Birren B.W."/>
            <person name="Borodovsky M."/>
            <person name="Burns C."/>
            <person name="Canback B."/>
            <person name="Casselton L.A."/>
            <person name="Cheng C.K."/>
            <person name="Deng J."/>
            <person name="Dietrich F.S."/>
            <person name="Fargo D.C."/>
            <person name="Farman M.L."/>
            <person name="Gathman A.C."/>
            <person name="Goldberg J."/>
            <person name="Guigo R."/>
            <person name="Hoegger P.J."/>
            <person name="Hooker J.B."/>
            <person name="Huggins A."/>
            <person name="James T.Y."/>
            <person name="Kamada T."/>
            <person name="Kilaru S."/>
            <person name="Kodira C."/>
            <person name="Kues U."/>
            <person name="Kupfer D."/>
            <person name="Kwan H.S."/>
            <person name="Lomsadze A."/>
            <person name="Li W."/>
            <person name="Lilly W.W."/>
            <person name="Ma L.J."/>
            <person name="Mackey A.J."/>
            <person name="Manning G."/>
            <person name="Martin F."/>
            <person name="Muraguchi H."/>
            <person name="Natvig D.O."/>
            <person name="Palmerini H."/>
            <person name="Ramesh M.A."/>
            <person name="Rehmeyer C.J."/>
            <person name="Roe B.A."/>
            <person name="Shenoy N."/>
            <person name="Stanke M."/>
            <person name="Ter-Hovhannisyan V."/>
            <person name="Tunlid A."/>
            <person name="Velagapudi R."/>
            <person name="Vision T.J."/>
            <person name="Zeng Q."/>
            <person name="Zolan M.E."/>
            <person name="Pukkila P.J."/>
        </authorList>
    </citation>
    <scope>NUCLEOTIDE SEQUENCE [LARGE SCALE GENOMIC DNA]</scope>
    <source>
        <strain evidence="3">Okayama-7 / 130 / ATCC MYA-4618 / FGSC 9003</strain>
    </source>
</reference>
<dbReference type="OrthoDB" id="3259498at2759"/>
<feature type="region of interest" description="Disordered" evidence="1">
    <location>
        <begin position="156"/>
        <end position="184"/>
    </location>
</feature>
<feature type="compositionally biased region" description="Basic and acidic residues" evidence="1">
    <location>
        <begin position="973"/>
        <end position="996"/>
    </location>
</feature>
<dbReference type="VEuPathDB" id="FungiDB:CC1G_05706"/>
<dbReference type="Proteomes" id="UP000001861">
    <property type="component" value="Unassembled WGS sequence"/>
</dbReference>
<feature type="compositionally biased region" description="Polar residues" evidence="1">
    <location>
        <begin position="1035"/>
        <end position="1049"/>
    </location>
</feature>
<dbReference type="KEGG" id="cci:CC1G_05706"/>
<evidence type="ECO:0000256" key="1">
    <source>
        <dbReference type="SAM" id="MobiDB-lite"/>
    </source>
</evidence>
<evidence type="ECO:0000313" key="2">
    <source>
        <dbReference type="EMBL" id="EAU90168.1"/>
    </source>
</evidence>
<feature type="compositionally biased region" description="Basic and acidic residues" evidence="1">
    <location>
        <begin position="415"/>
        <end position="425"/>
    </location>
</feature>
<feature type="compositionally biased region" description="Acidic residues" evidence="1">
    <location>
        <begin position="334"/>
        <end position="349"/>
    </location>
</feature>
<name>A8N9X9_COPC7</name>
<gene>
    <name evidence="2" type="ORF">CC1G_05706</name>
</gene>
<dbReference type="EMBL" id="AACS02000007">
    <property type="protein sequence ID" value="EAU90168.1"/>
    <property type="molecule type" value="Genomic_DNA"/>
</dbReference>
<feature type="compositionally biased region" description="Basic residues" evidence="1">
    <location>
        <begin position="249"/>
        <end position="258"/>
    </location>
</feature>
<feature type="compositionally biased region" description="Acidic residues" evidence="1">
    <location>
        <begin position="628"/>
        <end position="650"/>
    </location>
</feature>
<feature type="region of interest" description="Disordered" evidence="1">
    <location>
        <begin position="199"/>
        <end position="364"/>
    </location>
</feature>
<feature type="compositionally biased region" description="Basic and acidic residues" evidence="1">
    <location>
        <begin position="947"/>
        <end position="959"/>
    </location>
</feature>
<dbReference type="OMA" id="FEVTEGW"/>
<feature type="compositionally biased region" description="Polar residues" evidence="1">
    <location>
        <begin position="721"/>
        <end position="733"/>
    </location>
</feature>
<feature type="region of interest" description="Disordered" evidence="1">
    <location>
        <begin position="940"/>
        <end position="1056"/>
    </location>
</feature>
<protein>
    <submittedName>
        <fullName evidence="2">Uncharacterized protein</fullName>
    </submittedName>
</protein>
<proteinExistence type="predicted"/>
<dbReference type="InParanoid" id="A8N9X9"/>
<dbReference type="eggNOG" id="ENOG502SD1N">
    <property type="taxonomic scope" value="Eukaryota"/>
</dbReference>
<feature type="region of interest" description="Disordered" evidence="1">
    <location>
        <begin position="377"/>
        <end position="496"/>
    </location>
</feature>
<feature type="compositionally biased region" description="Low complexity" evidence="1">
    <location>
        <begin position="158"/>
        <end position="172"/>
    </location>
</feature>
<feature type="compositionally biased region" description="Acidic residues" evidence="1">
    <location>
        <begin position="219"/>
        <end position="228"/>
    </location>
</feature>
<feature type="compositionally biased region" description="Acidic residues" evidence="1">
    <location>
        <begin position="529"/>
        <end position="540"/>
    </location>
</feature>
<feature type="region of interest" description="Disordered" evidence="1">
    <location>
        <begin position="623"/>
        <end position="650"/>
    </location>
</feature>
<feature type="compositionally biased region" description="Low complexity" evidence="1">
    <location>
        <begin position="377"/>
        <end position="395"/>
    </location>
</feature>
<feature type="compositionally biased region" description="Acidic residues" evidence="1">
    <location>
        <begin position="447"/>
        <end position="480"/>
    </location>
</feature>
<dbReference type="AlphaFoldDB" id="A8N9X9"/>
<feature type="region of interest" description="Disordered" evidence="1">
    <location>
        <begin position="851"/>
        <end position="886"/>
    </location>
</feature>
<feature type="compositionally biased region" description="Basic residues" evidence="1">
    <location>
        <begin position="307"/>
        <end position="330"/>
    </location>
</feature>
<keyword evidence="3" id="KW-1185">Reference proteome</keyword>
<dbReference type="GeneID" id="6008109"/>
<evidence type="ECO:0000313" key="3">
    <source>
        <dbReference type="Proteomes" id="UP000001861"/>
    </source>
</evidence>
<feature type="region of interest" description="Disordered" evidence="1">
    <location>
        <begin position="510"/>
        <end position="540"/>
    </location>
</feature>
<feature type="region of interest" description="Disordered" evidence="1">
    <location>
        <begin position="906"/>
        <end position="925"/>
    </location>
</feature>
<dbReference type="STRING" id="240176.A8N9X9"/>
<feature type="compositionally biased region" description="Basic and acidic residues" evidence="1">
    <location>
        <begin position="265"/>
        <end position="274"/>
    </location>
</feature>
<feature type="compositionally biased region" description="Basic residues" evidence="1">
    <location>
        <begin position="997"/>
        <end position="1034"/>
    </location>
</feature>
<sequence>MAKNPFTGEQIITIFTSPFQPILPATTSNQLVHGDQNEISAAQRPVLIAQTRLSPGFHRIQISDLAGDQIQGTDMLCSISTVLPKQMAFAMSPSYSHTVSAVAGQSSLDEEDDNDICPVCDGECTCSNNVSRSVPPPPPPPSHAGPLSMEELSRQYKVVTSSSTPSSQQRPSLHTHQLPKPSLKIKLTLPKNLIAKRHQHADGDSTPLPNHYLNPDETMSAEESDEEPVAGPSTLIRSPPLYEYPVKPPPKKRGRPRKIVAATAPRDHSVDSIHSRRASTSPVHKRANPKASIVGRPKSLYAAKVAKNIKSRVAPPKKRTKKPAPKRRRPSYMDSDDPSSESSFSDDDVFGPGRHYDLHDADDIDSVQFPTFVSASALSSMESDDSSSLSDFSDSSMEKEEEGFILSEIQQRARVNRELLGENSRKGGQSQHNEWVIQPRKKSEGPSDVELDSDATEDDDDEEVHAMQEADEDEDEDETDGHEAGGTGLVTGWSDDEESSFDADLFFANLSTSSDSDSSSDESMRNGLDDGDDDTVSDDSTEAGLLHMREELENLPLELTESWDGHLVFTNGMHATGGGGIIDIDFERNVSQFIPAPPPCCSEASSPNHEHTMVQEHSDVEMSTYGSDMDDGYEEDGGEGEGDTTDEELVGEDDLPNERAMRLFNWPLSVNAINPLSTVSPITPAKRDRFIGSHLPPPTPDDILSGRLWDSDEMDELFDQQGRQRSHSLSSRTSGGGPRKGVFVVVQETKQAVIDDSHSDIPSPHPRFNRNRRGRRLNAIESLLRKHLSTLRHEPSSFVSATTVIPDHTPLRLLPSVEIKAPPGTSSLNEENDADALTTPIELDDVLDAAFLHPDPSDSSQTPDGDAPPESSTTADESDTNQKSLRHLARWDVISVGAFRQTRENAGIMDSPGAPGWTPSSRRGSAADYGNILKASPFSTMLWPTNDKSKRSSKRDCEAVARALSTSPFIGPTRDDGDRTPTRHQGGKEHQQYDHKYTHKSKKQLKKEKRLKRKSYGPTHLPHHYHSHHHHPNSKSRATASSQRNNFLSSVPPLHL</sequence>
<feature type="region of interest" description="Disordered" evidence="1">
    <location>
        <begin position="719"/>
        <end position="740"/>
    </location>
</feature>
<comment type="caution">
    <text evidence="2">The sequence shown here is derived from an EMBL/GenBank/DDBJ whole genome shotgun (WGS) entry which is preliminary data.</text>
</comment>
<organism evidence="2 3">
    <name type="scientific">Coprinopsis cinerea (strain Okayama-7 / 130 / ATCC MYA-4618 / FGSC 9003)</name>
    <name type="common">Inky cap fungus</name>
    <name type="synonym">Hormographiella aspergillata</name>
    <dbReference type="NCBI Taxonomy" id="240176"/>
    <lineage>
        <taxon>Eukaryota</taxon>
        <taxon>Fungi</taxon>
        <taxon>Dikarya</taxon>
        <taxon>Basidiomycota</taxon>
        <taxon>Agaricomycotina</taxon>
        <taxon>Agaricomycetes</taxon>
        <taxon>Agaricomycetidae</taxon>
        <taxon>Agaricales</taxon>
        <taxon>Agaricineae</taxon>
        <taxon>Psathyrellaceae</taxon>
        <taxon>Coprinopsis</taxon>
    </lineage>
</organism>